<dbReference type="CDD" id="cd04301">
    <property type="entry name" value="NAT_SF"/>
    <property type="match status" value="1"/>
</dbReference>
<evidence type="ECO:0000259" key="1">
    <source>
        <dbReference type="PROSITE" id="PS51186"/>
    </source>
</evidence>
<dbReference type="GO" id="GO:0005840">
    <property type="term" value="C:ribosome"/>
    <property type="evidence" value="ECO:0007669"/>
    <property type="project" value="UniProtKB-KW"/>
</dbReference>
<dbReference type="InterPro" id="IPR016181">
    <property type="entry name" value="Acyl_CoA_acyltransferase"/>
</dbReference>
<organism evidence="2 3">
    <name type="scientific">Aureibacter tunicatorum</name>
    <dbReference type="NCBI Taxonomy" id="866807"/>
    <lineage>
        <taxon>Bacteria</taxon>
        <taxon>Pseudomonadati</taxon>
        <taxon>Bacteroidota</taxon>
        <taxon>Cytophagia</taxon>
        <taxon>Cytophagales</taxon>
        <taxon>Persicobacteraceae</taxon>
        <taxon>Aureibacter</taxon>
    </lineage>
</organism>
<dbReference type="Pfam" id="PF13508">
    <property type="entry name" value="Acetyltransf_7"/>
    <property type="match status" value="1"/>
</dbReference>
<gene>
    <name evidence="2" type="ORF">HNQ88_003103</name>
</gene>
<dbReference type="GO" id="GO:0016747">
    <property type="term" value="F:acyltransferase activity, transferring groups other than amino-acyl groups"/>
    <property type="evidence" value="ECO:0007669"/>
    <property type="project" value="InterPro"/>
</dbReference>
<dbReference type="InterPro" id="IPR000182">
    <property type="entry name" value="GNAT_dom"/>
</dbReference>
<protein>
    <submittedName>
        <fullName evidence="2">Ribosomal protein S18 acetylase RimI-like enzyme</fullName>
    </submittedName>
</protein>
<keyword evidence="2" id="KW-0687">Ribonucleoprotein</keyword>
<feature type="domain" description="N-acetyltransferase" evidence="1">
    <location>
        <begin position="7"/>
        <end position="146"/>
    </location>
</feature>
<dbReference type="Gene3D" id="3.40.630.30">
    <property type="match status" value="1"/>
</dbReference>
<comment type="caution">
    <text evidence="2">The sequence shown here is derived from an EMBL/GenBank/DDBJ whole genome shotgun (WGS) entry which is preliminary data.</text>
</comment>
<dbReference type="Proteomes" id="UP001185092">
    <property type="component" value="Unassembled WGS sequence"/>
</dbReference>
<dbReference type="SUPFAM" id="SSF55729">
    <property type="entry name" value="Acyl-CoA N-acyltransferases (Nat)"/>
    <property type="match status" value="1"/>
</dbReference>
<name>A0AAE4BTK3_9BACT</name>
<keyword evidence="2" id="KW-0689">Ribosomal protein</keyword>
<dbReference type="EMBL" id="JAVDQD010000003">
    <property type="protein sequence ID" value="MDR6240055.1"/>
    <property type="molecule type" value="Genomic_DNA"/>
</dbReference>
<proteinExistence type="predicted"/>
<accession>A0AAE4BTK3</accession>
<dbReference type="AlphaFoldDB" id="A0AAE4BTK3"/>
<reference evidence="2" key="1">
    <citation type="submission" date="2023-07" db="EMBL/GenBank/DDBJ databases">
        <title>Genomic Encyclopedia of Type Strains, Phase IV (KMG-IV): sequencing the most valuable type-strain genomes for metagenomic binning, comparative biology and taxonomic classification.</title>
        <authorList>
            <person name="Goeker M."/>
        </authorList>
    </citation>
    <scope>NUCLEOTIDE SEQUENCE</scope>
    <source>
        <strain evidence="2">DSM 26174</strain>
    </source>
</reference>
<evidence type="ECO:0000313" key="2">
    <source>
        <dbReference type="EMBL" id="MDR6240055.1"/>
    </source>
</evidence>
<dbReference type="RefSeq" id="WP_309939884.1">
    <property type="nucleotide sequence ID" value="NZ_AP025305.1"/>
</dbReference>
<keyword evidence="3" id="KW-1185">Reference proteome</keyword>
<sequence>MFNKLIVKIRKIETSDSSSIVQLNQELGYKTNLSMVQKHIQHIISENDQYAYVATIGHKIVGFIHGFIAIRLTGEPFGEIAGLIVSKQFRNQGIGKMLVEKLEMAINDIQSIRVRCNSKRILAHNFYYKMDYELKKEQKIFSKTINS</sequence>
<dbReference type="PROSITE" id="PS51186">
    <property type="entry name" value="GNAT"/>
    <property type="match status" value="1"/>
</dbReference>
<evidence type="ECO:0000313" key="3">
    <source>
        <dbReference type="Proteomes" id="UP001185092"/>
    </source>
</evidence>